<dbReference type="EMBL" id="JAATLM010000001">
    <property type="protein sequence ID" value="NIZ68818.1"/>
    <property type="molecule type" value="Genomic_DNA"/>
</dbReference>
<feature type="transmembrane region" description="Helical" evidence="1">
    <location>
        <begin position="169"/>
        <end position="188"/>
    </location>
</feature>
<keyword evidence="1" id="KW-1133">Transmembrane helix</keyword>
<dbReference type="RefSeq" id="WP_167694935.1">
    <property type="nucleotide sequence ID" value="NZ_CP118181.1"/>
</dbReference>
<dbReference type="Proteomes" id="UP000778951">
    <property type="component" value="Unassembled WGS sequence"/>
</dbReference>
<accession>A0A968GF07</accession>
<keyword evidence="1" id="KW-0812">Transmembrane</keyword>
<sequence length="207" mass="24110">MELVIILGVALGSYALHDTAQLYVASWLKRRVNGKRVGFPADITSYFNLQRIGLTIFWGLGWSSEFHFLYRDASQFRWGRLGVMLLHLFSPIFYLVMALFWFYIGYYLSILPDFIRTFFIGNLSYFNLSMVILMLIPIPPLSMGRLLFSYYTKVGMELKLRQLEFYGNLLLVGIILASQLFHIEIIPFDTLRQETLILLQKIGLLKI</sequence>
<comment type="caution">
    <text evidence="2">The sequence shown here is derived from an EMBL/GenBank/DDBJ whole genome shotgun (WGS) entry which is preliminary data.</text>
</comment>
<proteinExistence type="predicted"/>
<feature type="transmembrane region" description="Helical" evidence="1">
    <location>
        <begin position="52"/>
        <end position="70"/>
    </location>
</feature>
<keyword evidence="3" id="KW-1185">Reference proteome</keyword>
<feature type="transmembrane region" description="Helical" evidence="1">
    <location>
        <begin position="82"/>
        <end position="104"/>
    </location>
</feature>
<name>A0A968GF07_9SPIO</name>
<evidence type="ECO:0000256" key="1">
    <source>
        <dbReference type="SAM" id="Phobius"/>
    </source>
</evidence>
<reference evidence="2" key="1">
    <citation type="submission" date="2020-03" db="EMBL/GenBank/DDBJ databases">
        <title>Spirochaetal bacteria isolated from arthropods constitute a novel genus Entomospira genus novum within the order Spirochaetales.</title>
        <authorList>
            <person name="Grana-Miraglia L."/>
            <person name="Sikutova S."/>
            <person name="Fingerle V."/>
            <person name="Sing A."/>
            <person name="Castillo-Ramirez S."/>
            <person name="Margos G."/>
            <person name="Rudolf I."/>
        </authorList>
    </citation>
    <scope>NUCLEOTIDE SEQUENCE</scope>
    <source>
        <strain evidence="2">BR149</strain>
    </source>
</reference>
<evidence type="ECO:0000313" key="2">
    <source>
        <dbReference type="EMBL" id="NIZ68818.1"/>
    </source>
</evidence>
<dbReference type="AlphaFoldDB" id="A0A968GF07"/>
<organism evidence="2 3">
    <name type="scientific">Entomospira culicis</name>
    <dbReference type="NCBI Taxonomy" id="2719989"/>
    <lineage>
        <taxon>Bacteria</taxon>
        <taxon>Pseudomonadati</taxon>
        <taxon>Spirochaetota</taxon>
        <taxon>Spirochaetia</taxon>
        <taxon>Spirochaetales</taxon>
        <taxon>Spirochaetaceae</taxon>
        <taxon>Entomospira</taxon>
    </lineage>
</organism>
<keyword evidence="1" id="KW-0472">Membrane</keyword>
<gene>
    <name evidence="2" type="ORF">HCT48_01100</name>
</gene>
<evidence type="ECO:0008006" key="4">
    <source>
        <dbReference type="Google" id="ProtNLM"/>
    </source>
</evidence>
<feature type="transmembrane region" description="Helical" evidence="1">
    <location>
        <begin position="124"/>
        <end position="148"/>
    </location>
</feature>
<protein>
    <recommendedName>
        <fullName evidence="4">Peptidase M50 domain-containing protein</fullName>
    </recommendedName>
</protein>
<evidence type="ECO:0000313" key="3">
    <source>
        <dbReference type="Proteomes" id="UP000778951"/>
    </source>
</evidence>